<dbReference type="Proteomes" id="UP001154265">
    <property type="component" value="Unassembled WGS sequence"/>
</dbReference>
<gene>
    <name evidence="4" type="ORF">L3556_01050</name>
</gene>
<dbReference type="InterPro" id="IPR000683">
    <property type="entry name" value="Gfo/Idh/MocA-like_OxRdtase_N"/>
</dbReference>
<accession>A0ABT6EVG3</accession>
<dbReference type="InterPro" id="IPR036291">
    <property type="entry name" value="NAD(P)-bd_dom_sf"/>
</dbReference>
<evidence type="ECO:0000259" key="3">
    <source>
        <dbReference type="Pfam" id="PF22725"/>
    </source>
</evidence>
<dbReference type="SUPFAM" id="SSF51735">
    <property type="entry name" value="NAD(P)-binding Rossmann-fold domains"/>
    <property type="match status" value="1"/>
</dbReference>
<reference evidence="4" key="1">
    <citation type="journal article" date="2022" name="Genome Biol. Evol.">
        <title>A New Gene Family Diagnostic for Intracellular Biomineralization of Amorphous Ca Carbonates by Cyanobacteria.</title>
        <authorList>
            <person name="Benzerara K."/>
            <person name="Duprat E."/>
            <person name="Bitard-Feildel T."/>
            <person name="Caumes G."/>
            <person name="Cassier-Chauvat C."/>
            <person name="Chauvat F."/>
            <person name="Dezi M."/>
            <person name="Diop S.I."/>
            <person name="Gaschignard G."/>
            <person name="Gorgen S."/>
            <person name="Gugger M."/>
            <person name="Lopez-Garcia P."/>
            <person name="Millet M."/>
            <person name="Skouri-Panet F."/>
            <person name="Moreira D."/>
            <person name="Callebaut I."/>
        </authorList>
    </citation>
    <scope>NUCLEOTIDE SEQUENCE</scope>
    <source>
        <strain evidence="4">G9</strain>
    </source>
</reference>
<feature type="compositionally biased region" description="Basic and acidic residues" evidence="1">
    <location>
        <begin position="10"/>
        <end position="29"/>
    </location>
</feature>
<protein>
    <submittedName>
        <fullName evidence="4">Gfo/Idh/MocA family oxidoreductase</fullName>
    </submittedName>
</protein>
<keyword evidence="5" id="KW-1185">Reference proteome</keyword>
<comment type="caution">
    <text evidence="4">The sequence shown here is derived from an EMBL/GenBank/DDBJ whole genome shotgun (WGS) entry which is preliminary data.</text>
</comment>
<sequence length="342" mass="37771">MTTSTSNRPDSPENHPEVDSNRTHPGKTVDKNVIVVGAGAWGKNLVRNFHDLNALAGVVELNPSLRQQLAEQYPDLPLYANYEDALGTEVPAIVIATPAPSHYPLALAALKAGKDVFVEKPMTLEREQAQELATLADQRGQILMVGHLLLYQPAITWIQDYLNSGQAGALWHVATRRLKLGRVRQQENVWWSFAPHDLAVILALLNQPAIAEVQAHGRTFLQPGIADTVQANLTFATGQTAALHCSWYWPLVERSTVVVTEKQMIVYDEVAQTVTIHHKFVDQALQQCDGGTEVIDIAHSQPLKLECQHFLDCLASRQPPRSDGWQGVAVVDILAQVQQFLS</sequence>
<dbReference type="PANTHER" id="PTHR43377:SF6">
    <property type="entry name" value="GFO_IDH_MOCA-LIKE OXIDOREDUCTASE N-TERMINAL DOMAIN-CONTAINING PROTEIN"/>
    <property type="match status" value="1"/>
</dbReference>
<name>A0ABT6EVG3_9SYNE</name>
<feature type="domain" description="Gfo/Idh/MocA-like oxidoreductase N-terminal" evidence="2">
    <location>
        <begin position="32"/>
        <end position="147"/>
    </location>
</feature>
<dbReference type="Pfam" id="PF01408">
    <property type="entry name" value="GFO_IDH_MocA"/>
    <property type="match status" value="1"/>
</dbReference>
<dbReference type="Gene3D" id="3.40.50.720">
    <property type="entry name" value="NAD(P)-binding Rossmann-like Domain"/>
    <property type="match status" value="1"/>
</dbReference>
<feature type="region of interest" description="Disordered" evidence="1">
    <location>
        <begin position="1"/>
        <end position="29"/>
    </location>
</feature>
<dbReference type="InterPro" id="IPR051450">
    <property type="entry name" value="Gfo/Idh/MocA_Oxidoreductases"/>
</dbReference>
<dbReference type="PANTHER" id="PTHR43377">
    <property type="entry name" value="BILIVERDIN REDUCTASE A"/>
    <property type="match status" value="1"/>
</dbReference>
<organism evidence="4 5">
    <name type="scientific">Candidatus Synechococcus calcipolaris G9</name>
    <dbReference type="NCBI Taxonomy" id="1497997"/>
    <lineage>
        <taxon>Bacteria</taxon>
        <taxon>Bacillati</taxon>
        <taxon>Cyanobacteriota</taxon>
        <taxon>Cyanophyceae</taxon>
        <taxon>Synechococcales</taxon>
        <taxon>Synechococcaceae</taxon>
        <taxon>Synechococcus</taxon>
    </lineage>
</organism>
<dbReference type="Pfam" id="PF22725">
    <property type="entry name" value="GFO_IDH_MocA_C3"/>
    <property type="match status" value="1"/>
</dbReference>
<evidence type="ECO:0000259" key="2">
    <source>
        <dbReference type="Pfam" id="PF01408"/>
    </source>
</evidence>
<dbReference type="Gene3D" id="3.30.360.10">
    <property type="entry name" value="Dihydrodipicolinate Reductase, domain 2"/>
    <property type="match status" value="1"/>
</dbReference>
<evidence type="ECO:0000256" key="1">
    <source>
        <dbReference type="SAM" id="MobiDB-lite"/>
    </source>
</evidence>
<evidence type="ECO:0000313" key="4">
    <source>
        <dbReference type="EMBL" id="MDG2989524.1"/>
    </source>
</evidence>
<evidence type="ECO:0000313" key="5">
    <source>
        <dbReference type="Proteomes" id="UP001154265"/>
    </source>
</evidence>
<dbReference type="EMBL" id="JAKKUT010000001">
    <property type="protein sequence ID" value="MDG2989524.1"/>
    <property type="molecule type" value="Genomic_DNA"/>
</dbReference>
<proteinExistence type="predicted"/>
<dbReference type="InterPro" id="IPR055170">
    <property type="entry name" value="GFO_IDH_MocA-like_dom"/>
</dbReference>
<dbReference type="RefSeq" id="WP_277865447.1">
    <property type="nucleotide sequence ID" value="NZ_JAKKUT010000001.1"/>
</dbReference>
<reference evidence="4" key="2">
    <citation type="submission" date="2022-01" db="EMBL/GenBank/DDBJ databases">
        <authorList>
            <person name="Zivanovic Y."/>
            <person name="Moreira D."/>
            <person name="Lopez-Garcia P."/>
        </authorList>
    </citation>
    <scope>NUCLEOTIDE SEQUENCE</scope>
    <source>
        <strain evidence="4">G9</strain>
    </source>
</reference>
<feature type="domain" description="GFO/IDH/MocA-like oxidoreductase" evidence="3">
    <location>
        <begin position="186"/>
        <end position="265"/>
    </location>
</feature>
<dbReference type="SUPFAM" id="SSF55347">
    <property type="entry name" value="Glyceraldehyde-3-phosphate dehydrogenase-like, C-terminal domain"/>
    <property type="match status" value="1"/>
</dbReference>